<reference evidence="3 4" key="1">
    <citation type="journal article" date="2012" name="PLoS ONE">
        <title>Functional divergence in the genus oenococcus as predicted by genome sequencing of the newly-described species, Oenococcus kitaharae.</title>
        <authorList>
            <person name="Borneman A.R."/>
            <person name="McCarthy J.M."/>
            <person name="Chambers P.J."/>
            <person name="Bartowsky E.J."/>
        </authorList>
    </citation>
    <scope>NUCLEOTIDE SEQUENCE [LARGE SCALE GENOMIC DNA]</scope>
    <source>
        <strain evidence="4">DSM17330</strain>
    </source>
</reference>
<dbReference type="HOGENOM" id="CLU_046006_9_0_9"/>
<dbReference type="OrthoDB" id="5296884at2"/>
<dbReference type="InterPro" id="IPR004360">
    <property type="entry name" value="Glyas_Fos-R_dOase_dom"/>
</dbReference>
<dbReference type="InterPro" id="IPR037523">
    <property type="entry name" value="VOC_core"/>
</dbReference>
<dbReference type="InterPro" id="IPR051332">
    <property type="entry name" value="Fosfomycin_Res_Enzymes"/>
</dbReference>
<dbReference type="PANTHER" id="PTHR36113:SF6">
    <property type="entry name" value="FOSFOMYCIN RESISTANCE PROTEIN FOSX"/>
    <property type="match status" value="1"/>
</dbReference>
<sequence length="134" mass="15792">MIKKGGISHVEIYVSDLAATTKFWSWLLVSHLNYKIYQQWDKGISFILNDTYLVFTQTDQDKLAFNYNRTHIGLNHLAFYMSSRQEIDHLRKELADKAYKELYADRYPYAGGEGYYALYFEDPDRIKVEVTVAE</sequence>
<feature type="domain" description="VOC" evidence="2">
    <location>
        <begin position="6"/>
        <end position="133"/>
    </location>
</feature>
<evidence type="ECO:0000259" key="2">
    <source>
        <dbReference type="PROSITE" id="PS51819"/>
    </source>
</evidence>
<evidence type="ECO:0000313" key="3">
    <source>
        <dbReference type="EMBL" id="EHN59703.1"/>
    </source>
</evidence>
<dbReference type="PATRIC" id="fig|1045004.4.peg.1597"/>
<keyword evidence="3" id="KW-0456">Lyase</keyword>
<proteinExistence type="predicted"/>
<dbReference type="PROSITE" id="PS51819">
    <property type="entry name" value="VOC"/>
    <property type="match status" value="1"/>
</dbReference>
<dbReference type="Proteomes" id="UP000004959">
    <property type="component" value="Chromosome"/>
</dbReference>
<organism evidence="3 4">
    <name type="scientific">Oenococcus kitaharae DSM 17330</name>
    <dbReference type="NCBI Taxonomy" id="1045004"/>
    <lineage>
        <taxon>Bacteria</taxon>
        <taxon>Bacillati</taxon>
        <taxon>Bacillota</taxon>
        <taxon>Bacilli</taxon>
        <taxon>Lactobacillales</taxon>
        <taxon>Lactobacillaceae</taxon>
        <taxon>Oenococcus</taxon>
    </lineage>
</organism>
<evidence type="ECO:0000256" key="1">
    <source>
        <dbReference type="ARBA" id="ARBA00022723"/>
    </source>
</evidence>
<dbReference type="InterPro" id="IPR029068">
    <property type="entry name" value="Glyas_Bleomycin-R_OHBP_Dase"/>
</dbReference>
<dbReference type="Gene3D" id="3.10.180.10">
    <property type="entry name" value="2,3-Dihydroxybiphenyl 1,2-Dioxygenase, domain 1"/>
    <property type="match status" value="1"/>
</dbReference>
<accession>G9WG95</accession>
<dbReference type="AlphaFoldDB" id="G9WG95"/>
<dbReference type="GO" id="GO:0046872">
    <property type="term" value="F:metal ion binding"/>
    <property type="evidence" value="ECO:0007669"/>
    <property type="project" value="UniProtKB-KW"/>
</dbReference>
<protein>
    <submittedName>
        <fullName evidence="3">Lactoylglutathione lyase</fullName>
    </submittedName>
</protein>
<name>G9WG95_9LACO</name>
<dbReference type="STRING" id="336988.NT96_01780"/>
<dbReference type="RefSeq" id="WP_007746769.1">
    <property type="nucleotide sequence ID" value="NZ_CM001398.1"/>
</dbReference>
<dbReference type="PANTHER" id="PTHR36113">
    <property type="entry name" value="LYASE, PUTATIVE-RELATED-RELATED"/>
    <property type="match status" value="1"/>
</dbReference>
<dbReference type="Pfam" id="PF00903">
    <property type="entry name" value="Glyoxalase"/>
    <property type="match status" value="1"/>
</dbReference>
<keyword evidence="4" id="KW-1185">Reference proteome</keyword>
<dbReference type="EMBL" id="AFVZ01000001">
    <property type="protein sequence ID" value="EHN59703.1"/>
    <property type="molecule type" value="Genomic_DNA"/>
</dbReference>
<dbReference type="GO" id="GO:0016829">
    <property type="term" value="F:lyase activity"/>
    <property type="evidence" value="ECO:0007669"/>
    <property type="project" value="UniProtKB-KW"/>
</dbReference>
<evidence type="ECO:0000313" key="4">
    <source>
        <dbReference type="Proteomes" id="UP000004959"/>
    </source>
</evidence>
<dbReference type="SUPFAM" id="SSF54593">
    <property type="entry name" value="Glyoxalase/Bleomycin resistance protein/Dihydroxybiphenyl dioxygenase"/>
    <property type="match status" value="1"/>
</dbReference>
<dbReference type="eggNOG" id="COG0346">
    <property type="taxonomic scope" value="Bacteria"/>
</dbReference>
<keyword evidence="1" id="KW-0479">Metal-binding</keyword>
<gene>
    <name evidence="3" type="ORF">OKIT_1626</name>
</gene>
<comment type="caution">
    <text evidence="3">The sequence shown here is derived from an EMBL/GenBank/DDBJ whole genome shotgun (WGS) entry which is preliminary data.</text>
</comment>